<evidence type="ECO:0000256" key="3">
    <source>
        <dbReference type="ARBA" id="ARBA00022723"/>
    </source>
</evidence>
<dbReference type="GO" id="GO:0004553">
    <property type="term" value="F:hydrolase activity, hydrolyzing O-glycosyl compounds"/>
    <property type="evidence" value="ECO:0007669"/>
    <property type="project" value="InterPro"/>
</dbReference>
<evidence type="ECO:0000256" key="1">
    <source>
        <dbReference type="ARBA" id="ARBA00001911"/>
    </source>
</evidence>
<dbReference type="SUPFAM" id="SSF51735">
    <property type="entry name" value="NAD(P)-binding Rossmann-fold domains"/>
    <property type="match status" value="1"/>
</dbReference>
<evidence type="ECO:0000259" key="8">
    <source>
        <dbReference type="Pfam" id="PF11975"/>
    </source>
</evidence>
<dbReference type="GO" id="GO:0005975">
    <property type="term" value="P:carbohydrate metabolic process"/>
    <property type="evidence" value="ECO:0007669"/>
    <property type="project" value="InterPro"/>
</dbReference>
<dbReference type="InterPro" id="IPR022616">
    <property type="entry name" value="Glyco_hydro_4_C"/>
</dbReference>
<dbReference type="GO" id="GO:0046872">
    <property type="term" value="F:metal ion binding"/>
    <property type="evidence" value="ECO:0007669"/>
    <property type="project" value="UniProtKB-KW"/>
</dbReference>
<dbReference type="EMBL" id="CAFBMZ010000028">
    <property type="protein sequence ID" value="CAB4923753.1"/>
    <property type="molecule type" value="Genomic_DNA"/>
</dbReference>
<proteinExistence type="inferred from homology"/>
<comment type="cofactor">
    <cofactor evidence="1">
        <name>NAD(+)</name>
        <dbReference type="ChEBI" id="CHEBI:57540"/>
    </cofactor>
</comment>
<dbReference type="PANTHER" id="PTHR32092">
    <property type="entry name" value="6-PHOSPHO-BETA-GLUCOSIDASE-RELATED"/>
    <property type="match status" value="1"/>
</dbReference>
<accession>A0A6J7HZ61</accession>
<dbReference type="Pfam" id="PF11975">
    <property type="entry name" value="Glyco_hydro_4C"/>
    <property type="match status" value="1"/>
</dbReference>
<feature type="domain" description="Glycosyl hydrolase family 4 C-terminal" evidence="8">
    <location>
        <begin position="191"/>
        <end position="400"/>
    </location>
</feature>
<keyword evidence="5" id="KW-0520">NAD</keyword>
<organism evidence="9">
    <name type="scientific">freshwater metagenome</name>
    <dbReference type="NCBI Taxonomy" id="449393"/>
    <lineage>
        <taxon>unclassified sequences</taxon>
        <taxon>metagenomes</taxon>
        <taxon>ecological metagenomes</taxon>
    </lineage>
</organism>
<dbReference type="PRINTS" id="PR00732">
    <property type="entry name" value="GLHYDRLASE4"/>
</dbReference>
<keyword evidence="7" id="KW-0326">Glycosidase</keyword>
<gene>
    <name evidence="9" type="ORF">UFOPK3684_00548</name>
</gene>
<keyword evidence="4" id="KW-0378">Hydrolase</keyword>
<evidence type="ECO:0000256" key="6">
    <source>
        <dbReference type="ARBA" id="ARBA00023211"/>
    </source>
</evidence>
<keyword evidence="6" id="KW-0464">Manganese</keyword>
<dbReference type="PANTHER" id="PTHR32092:SF5">
    <property type="entry name" value="6-PHOSPHO-BETA-GLUCOSIDASE"/>
    <property type="match status" value="1"/>
</dbReference>
<evidence type="ECO:0000256" key="5">
    <source>
        <dbReference type="ARBA" id="ARBA00023027"/>
    </source>
</evidence>
<dbReference type="InterPro" id="IPR036291">
    <property type="entry name" value="NAD(P)-bd_dom_sf"/>
</dbReference>
<dbReference type="GO" id="GO:0016616">
    <property type="term" value="F:oxidoreductase activity, acting on the CH-OH group of donors, NAD or NADP as acceptor"/>
    <property type="evidence" value="ECO:0007669"/>
    <property type="project" value="InterPro"/>
</dbReference>
<dbReference type="SUPFAM" id="SSF56327">
    <property type="entry name" value="LDH C-terminal domain-like"/>
    <property type="match status" value="1"/>
</dbReference>
<evidence type="ECO:0000313" key="9">
    <source>
        <dbReference type="EMBL" id="CAB4923753.1"/>
    </source>
</evidence>
<dbReference type="InterPro" id="IPR001088">
    <property type="entry name" value="Glyco_hydro_4"/>
</dbReference>
<evidence type="ECO:0000256" key="4">
    <source>
        <dbReference type="ARBA" id="ARBA00022801"/>
    </source>
</evidence>
<protein>
    <submittedName>
        <fullName evidence="9">Unannotated protein</fullName>
    </submittedName>
</protein>
<dbReference type="Gene3D" id="3.90.110.10">
    <property type="entry name" value="Lactate dehydrogenase/glycoside hydrolase, family 4, C-terminal"/>
    <property type="match status" value="1"/>
</dbReference>
<reference evidence="9" key="1">
    <citation type="submission" date="2020-05" db="EMBL/GenBank/DDBJ databases">
        <authorList>
            <person name="Chiriac C."/>
            <person name="Salcher M."/>
            <person name="Ghai R."/>
            <person name="Kavagutti S V."/>
        </authorList>
    </citation>
    <scope>NUCLEOTIDE SEQUENCE</scope>
</reference>
<evidence type="ECO:0000256" key="7">
    <source>
        <dbReference type="ARBA" id="ARBA00023295"/>
    </source>
</evidence>
<dbReference type="AlphaFoldDB" id="A0A6J7HZ61"/>
<sequence length="427" mass="46395">MKLTVIGGGSTYTPELIDGVITRHHRLPITHIHLVDIEPTKLEIIARFAMRMIKAANVDITIEFGTDLHAGVRGASFVVSQFRVGTQAARHRDELLGRKYGLVGQETVGVGGFAKALRTIPVALNVARTIAQEAPDAILLNFTNPAGLITQSLIQEVPELTIIGLCNVPWNTRIEIAEALGVASTSVTFDYIGLNHLSWIRGVHVDGIDRSAAAIQAFRGLTIEKGKPGDSPAWTQSSIDLLQAIPNYYLSYYYSEKAWIDYQAHNPTRASEVMKIEEILIEKFKDQALVTKPEELMQRGGAYYSDSAAELMADIHNDAGTIHIVNTLNNGAVPGFPDSAVMEIPAVITATGAKSIKTTAMRNDIDALVRSVKDFEMLTIDAAINGDEDSALRALIANPIGPDISDARDLWADLRKENAGMIGAFND</sequence>
<dbReference type="Pfam" id="PF02056">
    <property type="entry name" value="Glyco_hydro_4"/>
    <property type="match status" value="1"/>
</dbReference>
<name>A0A6J7HZ61_9ZZZZ</name>
<comment type="similarity">
    <text evidence="2">Belongs to the glycosyl hydrolase 4 family.</text>
</comment>
<dbReference type="InterPro" id="IPR015955">
    <property type="entry name" value="Lactate_DH/Glyco_Ohase_4_C"/>
</dbReference>
<evidence type="ECO:0000256" key="2">
    <source>
        <dbReference type="ARBA" id="ARBA00010141"/>
    </source>
</evidence>
<keyword evidence="3" id="KW-0479">Metal-binding</keyword>
<dbReference type="Gene3D" id="3.40.50.720">
    <property type="entry name" value="NAD(P)-binding Rossmann-like Domain"/>
    <property type="match status" value="1"/>
</dbReference>